<gene>
    <name evidence="3" type="ORF">ACFQ2Z_06805</name>
</gene>
<dbReference type="EMBL" id="JBHTKZ010000008">
    <property type="protein sequence ID" value="MFD1181061.1"/>
    <property type="molecule type" value="Genomic_DNA"/>
</dbReference>
<evidence type="ECO:0000256" key="1">
    <source>
        <dbReference type="ARBA" id="ARBA00022801"/>
    </source>
</evidence>
<keyword evidence="1" id="KW-0378">Hydrolase</keyword>
<dbReference type="InterPro" id="IPR005754">
    <property type="entry name" value="Sortase"/>
</dbReference>
<dbReference type="Gene3D" id="2.40.260.10">
    <property type="entry name" value="Sortase"/>
    <property type="match status" value="1"/>
</dbReference>
<dbReference type="CDD" id="cd06166">
    <property type="entry name" value="Sortase_D_2"/>
    <property type="match status" value="1"/>
</dbReference>
<proteinExistence type="predicted"/>
<dbReference type="InterPro" id="IPR042000">
    <property type="entry name" value="Sortase_D_2"/>
</dbReference>
<dbReference type="Proteomes" id="UP001597211">
    <property type="component" value="Unassembled WGS sequence"/>
</dbReference>
<dbReference type="Pfam" id="PF04203">
    <property type="entry name" value="Sortase"/>
    <property type="match status" value="1"/>
</dbReference>
<feature type="region of interest" description="Disordered" evidence="2">
    <location>
        <begin position="66"/>
        <end position="85"/>
    </location>
</feature>
<dbReference type="SUPFAM" id="SSF63817">
    <property type="entry name" value="Sortase"/>
    <property type="match status" value="1"/>
</dbReference>
<evidence type="ECO:0000313" key="4">
    <source>
        <dbReference type="Proteomes" id="UP001597211"/>
    </source>
</evidence>
<evidence type="ECO:0000256" key="2">
    <source>
        <dbReference type="SAM" id="MobiDB-lite"/>
    </source>
</evidence>
<comment type="caution">
    <text evidence="3">The sequence shown here is derived from an EMBL/GenBank/DDBJ whole genome shotgun (WGS) entry which is preliminary data.</text>
</comment>
<feature type="compositionally biased region" description="Basic and acidic residues" evidence="2">
    <location>
        <begin position="66"/>
        <end position="78"/>
    </location>
</feature>
<protein>
    <submittedName>
        <fullName evidence="3">Class D sortase</fullName>
    </submittedName>
</protein>
<accession>A0ABW3SAR6</accession>
<sequence length="226" mass="24987">MRKKLSWLFIVLGLAILVTPALQEWKADREQEKMLAVAEQAKERNDLAEVTKLAAGYERVSRLLGEEANEPRTVEPKPFKPGADGKTPIATIEIPVIDLKLPVLEGATKANMKYAAAHMTETSPLGETGNAAIAAHRARTKGRLFNRLNEVNIGDQIDIDAETGRFVYEVYEISVVEPTDVSVLEPKGDDRILTLITCEPLKNPTHRLIIHAKLLPDSGKESQKSM</sequence>
<dbReference type="NCBIfam" id="TIGR01076">
    <property type="entry name" value="sortase_fam"/>
    <property type="match status" value="1"/>
</dbReference>
<dbReference type="RefSeq" id="WP_240268054.1">
    <property type="nucleotide sequence ID" value="NZ_JAKSXN010000007.1"/>
</dbReference>
<organism evidence="3 4">
    <name type="scientific">Paenibacillus timonensis</name>
    <dbReference type="NCBI Taxonomy" id="225915"/>
    <lineage>
        <taxon>Bacteria</taxon>
        <taxon>Bacillati</taxon>
        <taxon>Bacillota</taxon>
        <taxon>Bacilli</taxon>
        <taxon>Bacillales</taxon>
        <taxon>Paenibacillaceae</taxon>
        <taxon>Paenibacillus</taxon>
    </lineage>
</organism>
<keyword evidence="4" id="KW-1185">Reference proteome</keyword>
<reference evidence="4" key="1">
    <citation type="journal article" date="2019" name="Int. J. Syst. Evol. Microbiol.">
        <title>The Global Catalogue of Microorganisms (GCM) 10K type strain sequencing project: providing services to taxonomists for standard genome sequencing and annotation.</title>
        <authorList>
            <consortium name="The Broad Institute Genomics Platform"/>
            <consortium name="The Broad Institute Genome Sequencing Center for Infectious Disease"/>
            <person name="Wu L."/>
            <person name="Ma J."/>
        </authorList>
    </citation>
    <scope>NUCLEOTIDE SEQUENCE [LARGE SCALE GENOMIC DNA]</scope>
    <source>
        <strain evidence="4">CCUG 48216</strain>
    </source>
</reference>
<dbReference type="InterPro" id="IPR023365">
    <property type="entry name" value="Sortase_dom-sf"/>
</dbReference>
<name>A0ABW3SAR6_9BACL</name>
<evidence type="ECO:0000313" key="3">
    <source>
        <dbReference type="EMBL" id="MFD1181061.1"/>
    </source>
</evidence>